<dbReference type="PANTHER" id="PTHR23155:SF1193">
    <property type="entry name" value="DISEASE RESISTANCE PROTEIN RPP13-RELATED"/>
    <property type="match status" value="1"/>
</dbReference>
<protein>
    <submittedName>
        <fullName evidence="2">Disease resistance protein</fullName>
    </submittedName>
</protein>
<dbReference type="InterPro" id="IPR002182">
    <property type="entry name" value="NB-ARC"/>
</dbReference>
<dbReference type="Proteomes" id="UP001567538">
    <property type="component" value="Unassembled WGS sequence"/>
</dbReference>
<dbReference type="PANTHER" id="PTHR23155">
    <property type="entry name" value="DISEASE RESISTANCE PROTEIN RP"/>
    <property type="match status" value="1"/>
</dbReference>
<evidence type="ECO:0000259" key="1">
    <source>
        <dbReference type="Pfam" id="PF00931"/>
    </source>
</evidence>
<dbReference type="InterPro" id="IPR044974">
    <property type="entry name" value="Disease_R_plants"/>
</dbReference>
<accession>A0ABD1GXL0</accession>
<dbReference type="Gene3D" id="3.40.50.300">
    <property type="entry name" value="P-loop containing nucleotide triphosphate hydrolases"/>
    <property type="match status" value="1"/>
</dbReference>
<dbReference type="EMBL" id="JBEAFC010000007">
    <property type="protein sequence ID" value="KAL1547734.1"/>
    <property type="molecule type" value="Genomic_DNA"/>
</dbReference>
<organism evidence="2 3">
    <name type="scientific">Salvia divinorum</name>
    <name type="common">Maria pastora</name>
    <name type="synonym">Diviner's sage</name>
    <dbReference type="NCBI Taxonomy" id="28513"/>
    <lineage>
        <taxon>Eukaryota</taxon>
        <taxon>Viridiplantae</taxon>
        <taxon>Streptophyta</taxon>
        <taxon>Embryophyta</taxon>
        <taxon>Tracheophyta</taxon>
        <taxon>Spermatophyta</taxon>
        <taxon>Magnoliopsida</taxon>
        <taxon>eudicotyledons</taxon>
        <taxon>Gunneridae</taxon>
        <taxon>Pentapetalae</taxon>
        <taxon>asterids</taxon>
        <taxon>lamiids</taxon>
        <taxon>Lamiales</taxon>
        <taxon>Lamiaceae</taxon>
        <taxon>Nepetoideae</taxon>
        <taxon>Mentheae</taxon>
        <taxon>Salviinae</taxon>
        <taxon>Salvia</taxon>
        <taxon>Salvia subgen. Calosphace</taxon>
    </lineage>
</organism>
<dbReference type="InterPro" id="IPR027417">
    <property type="entry name" value="P-loop_NTPase"/>
</dbReference>
<proteinExistence type="predicted"/>
<keyword evidence="3" id="KW-1185">Reference proteome</keyword>
<evidence type="ECO:0000313" key="3">
    <source>
        <dbReference type="Proteomes" id="UP001567538"/>
    </source>
</evidence>
<dbReference type="SUPFAM" id="SSF52540">
    <property type="entry name" value="P-loop containing nucleoside triphosphate hydrolases"/>
    <property type="match status" value="1"/>
</dbReference>
<sequence>MEELVRGIHDFLKERKCLVVIDDIWNSDDWEIIRQAFPVNCNVILTTRSENIANQQSEPHKSKFLTEDEGWALLQKVAYFSSVDADSNSFEDIGRE</sequence>
<gene>
    <name evidence="2" type="ORF">AAHA92_16053</name>
</gene>
<dbReference type="AlphaFoldDB" id="A0ABD1GXL0"/>
<comment type="caution">
    <text evidence="2">The sequence shown here is derived from an EMBL/GenBank/DDBJ whole genome shotgun (WGS) entry which is preliminary data.</text>
</comment>
<reference evidence="2 3" key="1">
    <citation type="submission" date="2024-06" db="EMBL/GenBank/DDBJ databases">
        <title>A chromosome level genome sequence of Diviner's sage (Salvia divinorum).</title>
        <authorList>
            <person name="Ford S.A."/>
            <person name="Ro D.-K."/>
            <person name="Ness R.W."/>
            <person name="Phillips M.A."/>
        </authorList>
    </citation>
    <scope>NUCLEOTIDE SEQUENCE [LARGE SCALE GENOMIC DNA]</scope>
    <source>
        <strain evidence="2">SAF-2024a</strain>
        <tissue evidence="2">Leaf</tissue>
    </source>
</reference>
<name>A0ABD1GXL0_SALDI</name>
<feature type="domain" description="NB-ARC" evidence="1">
    <location>
        <begin position="3"/>
        <end position="79"/>
    </location>
</feature>
<evidence type="ECO:0000313" key="2">
    <source>
        <dbReference type="EMBL" id="KAL1547734.1"/>
    </source>
</evidence>
<dbReference type="Pfam" id="PF00931">
    <property type="entry name" value="NB-ARC"/>
    <property type="match status" value="1"/>
</dbReference>